<organism evidence="2 3">
    <name type="scientific">Brassica cretica</name>
    <name type="common">Mustard</name>
    <dbReference type="NCBI Taxonomy" id="69181"/>
    <lineage>
        <taxon>Eukaryota</taxon>
        <taxon>Viridiplantae</taxon>
        <taxon>Streptophyta</taxon>
        <taxon>Embryophyta</taxon>
        <taxon>Tracheophyta</taxon>
        <taxon>Spermatophyta</taxon>
        <taxon>Magnoliopsida</taxon>
        <taxon>eudicotyledons</taxon>
        <taxon>Gunneridae</taxon>
        <taxon>Pentapetalae</taxon>
        <taxon>rosids</taxon>
        <taxon>malvids</taxon>
        <taxon>Brassicales</taxon>
        <taxon>Brassicaceae</taxon>
        <taxon>Brassiceae</taxon>
        <taxon>Brassica</taxon>
    </lineage>
</organism>
<evidence type="ECO:0000256" key="1">
    <source>
        <dbReference type="SAM" id="MobiDB-lite"/>
    </source>
</evidence>
<protein>
    <submittedName>
        <fullName evidence="2">Uncharacterized protein</fullName>
    </submittedName>
</protein>
<feature type="compositionally biased region" description="Basic and acidic residues" evidence="1">
    <location>
        <begin position="13"/>
        <end position="27"/>
    </location>
</feature>
<evidence type="ECO:0000313" key="2">
    <source>
        <dbReference type="EMBL" id="KAF2567158.1"/>
    </source>
</evidence>
<reference evidence="2" key="1">
    <citation type="submission" date="2019-12" db="EMBL/GenBank/DDBJ databases">
        <title>Genome sequencing and annotation of Brassica cretica.</title>
        <authorList>
            <person name="Studholme D.J."/>
            <person name="Sarris P.F."/>
        </authorList>
    </citation>
    <scope>NUCLEOTIDE SEQUENCE</scope>
    <source>
        <strain evidence="2">PFS-001/15</strain>
        <tissue evidence="2">Leaf</tissue>
    </source>
</reference>
<dbReference type="EMBL" id="QGKW02001911">
    <property type="protein sequence ID" value="KAF2567158.1"/>
    <property type="molecule type" value="Genomic_DNA"/>
</dbReference>
<dbReference type="AlphaFoldDB" id="A0A8S9IBW1"/>
<accession>A0A8S9IBW1</accession>
<name>A0A8S9IBW1_BRACR</name>
<gene>
    <name evidence="2" type="ORF">F2Q68_00026982</name>
</gene>
<proteinExistence type="predicted"/>
<dbReference type="Proteomes" id="UP000712281">
    <property type="component" value="Unassembled WGS sequence"/>
</dbReference>
<evidence type="ECO:0000313" key="3">
    <source>
        <dbReference type="Proteomes" id="UP000712281"/>
    </source>
</evidence>
<feature type="region of interest" description="Disordered" evidence="1">
    <location>
        <begin position="1"/>
        <end position="27"/>
    </location>
</feature>
<comment type="caution">
    <text evidence="2">The sequence shown here is derived from an EMBL/GenBank/DDBJ whole genome shotgun (WGS) entry which is preliminary data.</text>
</comment>
<sequence length="102" mass="11177">MFTRRGTVGPKAEVVDREGTSEAYDGKETAGANSVLMGKQMRDSRSAALSRNDIFQGLIRFEMIHQKAQRSVVPTKKTWHGLPGSVNYLGTNSCVKSMIISS</sequence>